<comment type="caution">
    <text evidence="14">The sequence shown here is derived from an EMBL/GenBank/DDBJ whole genome shotgun (WGS) entry which is preliminary data.</text>
</comment>
<dbReference type="Pfam" id="PF03264">
    <property type="entry name" value="Cytochrom_NNT"/>
    <property type="match status" value="1"/>
</dbReference>
<reference evidence="15" key="1">
    <citation type="journal article" date="2019" name="Int. J. Syst. Evol. Microbiol.">
        <title>The Global Catalogue of Microorganisms (GCM) 10K type strain sequencing project: providing services to taxonomists for standard genome sequencing and annotation.</title>
        <authorList>
            <consortium name="The Broad Institute Genomics Platform"/>
            <consortium name="The Broad Institute Genome Sequencing Center for Infectious Disease"/>
            <person name="Wu L."/>
            <person name="Ma J."/>
        </authorList>
    </citation>
    <scope>NUCLEOTIDE SEQUENCE [LARGE SCALE GENOMIC DNA]</scope>
    <source>
        <strain evidence="15">NBRC 113072</strain>
    </source>
</reference>
<evidence type="ECO:0000256" key="2">
    <source>
        <dbReference type="ARBA" id="ARBA00007395"/>
    </source>
</evidence>
<comment type="similarity">
    <text evidence="2">Belongs to the NapC/NirT/NrfH family.</text>
</comment>
<evidence type="ECO:0000256" key="4">
    <source>
        <dbReference type="ARBA" id="ARBA00022475"/>
    </source>
</evidence>
<dbReference type="PANTHER" id="PTHR30333">
    <property type="entry name" value="CYTOCHROME C-TYPE PROTEIN"/>
    <property type="match status" value="1"/>
</dbReference>
<keyword evidence="6 12" id="KW-0812">Transmembrane</keyword>
<dbReference type="InterPro" id="IPR036280">
    <property type="entry name" value="Multihaem_cyt_sf"/>
</dbReference>
<comment type="subcellular location">
    <subcellularLocation>
        <location evidence="1">Cell membrane</location>
    </subcellularLocation>
</comment>
<evidence type="ECO:0000256" key="6">
    <source>
        <dbReference type="ARBA" id="ARBA00022692"/>
    </source>
</evidence>
<dbReference type="PANTHER" id="PTHR30333:SF1">
    <property type="entry name" value="CYTOCHROME C-TYPE PROTEIN NAPC"/>
    <property type="match status" value="1"/>
</dbReference>
<keyword evidence="5" id="KW-0349">Heme</keyword>
<dbReference type="NCBIfam" id="TIGR03153">
    <property type="entry name" value="cytochr_NrfH"/>
    <property type="match status" value="1"/>
</dbReference>
<evidence type="ECO:0000256" key="10">
    <source>
        <dbReference type="ARBA" id="ARBA00023004"/>
    </source>
</evidence>
<keyword evidence="11 12" id="KW-0472">Membrane</keyword>
<evidence type="ECO:0000256" key="5">
    <source>
        <dbReference type="ARBA" id="ARBA00022617"/>
    </source>
</evidence>
<evidence type="ECO:0000256" key="9">
    <source>
        <dbReference type="ARBA" id="ARBA00022989"/>
    </source>
</evidence>
<dbReference type="EMBL" id="BSUO01000001">
    <property type="protein sequence ID" value="GMA42320.1"/>
    <property type="molecule type" value="Genomic_DNA"/>
</dbReference>
<keyword evidence="3" id="KW-0813">Transport</keyword>
<dbReference type="InterPro" id="IPR017571">
    <property type="entry name" value="NrfH"/>
</dbReference>
<dbReference type="Proteomes" id="UP001157126">
    <property type="component" value="Unassembled WGS sequence"/>
</dbReference>
<keyword evidence="4" id="KW-1003">Cell membrane</keyword>
<dbReference type="InterPro" id="IPR038266">
    <property type="entry name" value="NapC/NirT_cytc_sf"/>
</dbReference>
<keyword evidence="15" id="KW-1185">Reference proteome</keyword>
<evidence type="ECO:0000256" key="7">
    <source>
        <dbReference type="ARBA" id="ARBA00022723"/>
    </source>
</evidence>
<evidence type="ECO:0000256" key="3">
    <source>
        <dbReference type="ARBA" id="ARBA00022448"/>
    </source>
</evidence>
<evidence type="ECO:0000256" key="8">
    <source>
        <dbReference type="ARBA" id="ARBA00022982"/>
    </source>
</evidence>
<evidence type="ECO:0000256" key="11">
    <source>
        <dbReference type="ARBA" id="ARBA00023136"/>
    </source>
</evidence>
<dbReference type="SUPFAM" id="SSF48695">
    <property type="entry name" value="Multiheme cytochromes"/>
    <property type="match status" value="1"/>
</dbReference>
<name>A0ABQ6IWJ0_9MICO</name>
<sequence length="166" mass="18676">MSRRTGWWRTLARTVGMKGLVYSTLAVLLGSLLGLGVFTFGYANGFAYFGNDPKTCAQCHAMDEQYEGWLKGSHTNVAGCNDCHAPHDNFVAKYINKAENGFWHSFKFTTQDYPLKIQIRPHNKQITEDACLYCHGELTSGIQATRHSKDSQISCIRCHSEVGHKR</sequence>
<evidence type="ECO:0000256" key="1">
    <source>
        <dbReference type="ARBA" id="ARBA00004236"/>
    </source>
</evidence>
<keyword evidence="8" id="KW-0249">Electron transport</keyword>
<dbReference type="RefSeq" id="WP_284305757.1">
    <property type="nucleotide sequence ID" value="NZ_BSUO01000001.1"/>
</dbReference>
<dbReference type="Gene3D" id="1.10.3820.10">
    <property type="entry name" value="Di-heme elbow motif domain"/>
    <property type="match status" value="1"/>
</dbReference>
<feature type="transmembrane region" description="Helical" evidence="12">
    <location>
        <begin position="20"/>
        <end position="43"/>
    </location>
</feature>
<keyword evidence="7" id="KW-0479">Metal-binding</keyword>
<dbReference type="InterPro" id="IPR051174">
    <property type="entry name" value="Cytochrome_c-type_ET"/>
</dbReference>
<protein>
    <recommendedName>
        <fullName evidence="13">NapC/NirT cytochrome c N-terminal domain-containing protein</fullName>
    </recommendedName>
</protein>
<proteinExistence type="inferred from homology"/>
<accession>A0ABQ6IWJ0</accession>
<dbReference type="InterPro" id="IPR005126">
    <property type="entry name" value="NapC/NirT_cyt_c_N"/>
</dbReference>
<evidence type="ECO:0000313" key="15">
    <source>
        <dbReference type="Proteomes" id="UP001157126"/>
    </source>
</evidence>
<evidence type="ECO:0000259" key="13">
    <source>
        <dbReference type="Pfam" id="PF03264"/>
    </source>
</evidence>
<gene>
    <name evidence="14" type="ORF">GCM10025883_43650</name>
</gene>
<keyword evidence="10" id="KW-0408">Iron</keyword>
<evidence type="ECO:0000256" key="12">
    <source>
        <dbReference type="SAM" id="Phobius"/>
    </source>
</evidence>
<organism evidence="14 15">
    <name type="scientific">Mobilicoccus caccae</name>
    <dbReference type="NCBI Taxonomy" id="1859295"/>
    <lineage>
        <taxon>Bacteria</taxon>
        <taxon>Bacillati</taxon>
        <taxon>Actinomycetota</taxon>
        <taxon>Actinomycetes</taxon>
        <taxon>Micrococcales</taxon>
        <taxon>Dermatophilaceae</taxon>
        <taxon>Mobilicoccus</taxon>
    </lineage>
</organism>
<feature type="domain" description="NapC/NirT cytochrome c N-terminal" evidence="13">
    <location>
        <begin position="24"/>
        <end position="165"/>
    </location>
</feature>
<evidence type="ECO:0000313" key="14">
    <source>
        <dbReference type="EMBL" id="GMA42320.1"/>
    </source>
</evidence>
<keyword evidence="9 12" id="KW-1133">Transmembrane helix</keyword>